<dbReference type="Proteomes" id="UP000761534">
    <property type="component" value="Unassembled WGS sequence"/>
</dbReference>
<reference evidence="1" key="1">
    <citation type="journal article" date="2019" name="G3 (Bethesda)">
        <title>Genome Assemblies of Two Rare Opportunistic Yeast Pathogens: Diutina rugosa (syn. Candida rugosa) and Trichomonascus ciferrii (syn. Candida ciferrii).</title>
        <authorList>
            <person name="Mixao V."/>
            <person name="Saus E."/>
            <person name="Hansen A.P."/>
            <person name="Lass-Florl C."/>
            <person name="Gabaldon T."/>
        </authorList>
    </citation>
    <scope>NUCLEOTIDE SEQUENCE</scope>
    <source>
        <strain evidence="1">CBS 4856</strain>
    </source>
</reference>
<dbReference type="EMBL" id="SWFS01000535">
    <property type="protein sequence ID" value="KAA8898873.1"/>
    <property type="molecule type" value="Genomic_DNA"/>
</dbReference>
<accession>A0A642UH44</accession>
<dbReference type="OrthoDB" id="5329385at2759"/>
<evidence type="ECO:0000313" key="1">
    <source>
        <dbReference type="EMBL" id="KAA8898873.1"/>
    </source>
</evidence>
<organism evidence="1 2">
    <name type="scientific">Trichomonascus ciferrii</name>
    <dbReference type="NCBI Taxonomy" id="44093"/>
    <lineage>
        <taxon>Eukaryota</taxon>
        <taxon>Fungi</taxon>
        <taxon>Dikarya</taxon>
        <taxon>Ascomycota</taxon>
        <taxon>Saccharomycotina</taxon>
        <taxon>Dipodascomycetes</taxon>
        <taxon>Dipodascales</taxon>
        <taxon>Trichomonascaceae</taxon>
        <taxon>Trichomonascus</taxon>
        <taxon>Trichomonascus ciferrii complex</taxon>
    </lineage>
</organism>
<keyword evidence="2" id="KW-1185">Reference proteome</keyword>
<proteinExistence type="predicted"/>
<evidence type="ECO:0000313" key="2">
    <source>
        <dbReference type="Proteomes" id="UP000761534"/>
    </source>
</evidence>
<dbReference type="InterPro" id="IPR031342">
    <property type="entry name" value="Mug163-like"/>
</dbReference>
<dbReference type="AlphaFoldDB" id="A0A642UH44"/>
<name>A0A642UH44_9ASCO</name>
<gene>
    <name evidence="1" type="ORF">TRICI_006456</name>
</gene>
<dbReference type="Pfam" id="PF17119">
    <property type="entry name" value="MMU163"/>
    <property type="match status" value="1"/>
</dbReference>
<protein>
    <submittedName>
        <fullName evidence="1">Uncharacterized protein</fullName>
    </submittedName>
</protein>
<comment type="caution">
    <text evidence="1">The sequence shown here is derived from an EMBL/GenBank/DDBJ whole genome shotgun (WGS) entry which is preliminary data.</text>
</comment>
<sequence length="176" mass="19980">MGQMVEVIRDTVPNLLQKNFPKEAISDNIKLRILPDTHPTIPVINGRVSYNTVVKLLQFTVTHVLLPTQSEILLLSARLCSEYQSEKAPPKFMVRWRTYSEDNRTQNSFPNSFSARSINFAPSQLAGSLGLMPHEFPVLTGIFEFEFNYDCSQIEIMTITDLEYLSKPIEEQIAGA</sequence>
<dbReference type="VEuPathDB" id="FungiDB:TRICI_006456"/>